<name>A0AAV2ARY3_9ARAC</name>
<dbReference type="AlphaFoldDB" id="A0AAV2ARY3"/>
<sequence>MNTRPSTSSSQKFKFHYRIFVLDLMENLRFDDNPQVKSLLRETNVVVSEHPPE</sequence>
<dbReference type="EMBL" id="CAXIEN010000201">
    <property type="protein sequence ID" value="CAL1286311.1"/>
    <property type="molecule type" value="Genomic_DNA"/>
</dbReference>
<proteinExistence type="predicted"/>
<protein>
    <submittedName>
        <fullName evidence="1">Uncharacterized protein</fullName>
    </submittedName>
</protein>
<evidence type="ECO:0000313" key="2">
    <source>
        <dbReference type="Proteomes" id="UP001497382"/>
    </source>
</evidence>
<reference evidence="1 2" key="1">
    <citation type="submission" date="2024-04" db="EMBL/GenBank/DDBJ databases">
        <authorList>
            <person name="Rising A."/>
            <person name="Reimegard J."/>
            <person name="Sonavane S."/>
            <person name="Akerstrom W."/>
            <person name="Nylinder S."/>
            <person name="Hedman E."/>
            <person name="Kallberg Y."/>
        </authorList>
    </citation>
    <scope>NUCLEOTIDE SEQUENCE [LARGE SCALE GENOMIC DNA]</scope>
</reference>
<feature type="non-terminal residue" evidence="1">
    <location>
        <position position="53"/>
    </location>
</feature>
<dbReference type="Proteomes" id="UP001497382">
    <property type="component" value="Unassembled WGS sequence"/>
</dbReference>
<gene>
    <name evidence="1" type="ORF">LARSCL_LOCUS14176</name>
</gene>
<comment type="caution">
    <text evidence="1">The sequence shown here is derived from an EMBL/GenBank/DDBJ whole genome shotgun (WGS) entry which is preliminary data.</text>
</comment>
<evidence type="ECO:0000313" key="1">
    <source>
        <dbReference type="EMBL" id="CAL1286311.1"/>
    </source>
</evidence>
<organism evidence="1 2">
    <name type="scientific">Larinioides sclopetarius</name>
    <dbReference type="NCBI Taxonomy" id="280406"/>
    <lineage>
        <taxon>Eukaryota</taxon>
        <taxon>Metazoa</taxon>
        <taxon>Ecdysozoa</taxon>
        <taxon>Arthropoda</taxon>
        <taxon>Chelicerata</taxon>
        <taxon>Arachnida</taxon>
        <taxon>Araneae</taxon>
        <taxon>Araneomorphae</taxon>
        <taxon>Entelegynae</taxon>
        <taxon>Araneoidea</taxon>
        <taxon>Araneidae</taxon>
        <taxon>Larinioides</taxon>
    </lineage>
</organism>
<keyword evidence="2" id="KW-1185">Reference proteome</keyword>
<accession>A0AAV2ARY3</accession>